<dbReference type="GO" id="GO:0003677">
    <property type="term" value="F:DNA binding"/>
    <property type="evidence" value="ECO:0007669"/>
    <property type="project" value="UniProtKB-KW"/>
</dbReference>
<dbReference type="Proteomes" id="UP000234271">
    <property type="component" value="Chromosome"/>
</dbReference>
<dbReference type="InterPro" id="IPR010982">
    <property type="entry name" value="Lambda_DNA-bd_dom_sf"/>
</dbReference>
<dbReference type="GO" id="GO:0005829">
    <property type="term" value="C:cytosol"/>
    <property type="evidence" value="ECO:0007669"/>
    <property type="project" value="TreeGrafter"/>
</dbReference>
<proteinExistence type="predicted"/>
<evidence type="ECO:0000313" key="3">
    <source>
        <dbReference type="EMBL" id="AUI68305.1"/>
    </source>
</evidence>
<evidence type="ECO:0000256" key="1">
    <source>
        <dbReference type="ARBA" id="ARBA00023125"/>
    </source>
</evidence>
<dbReference type="SUPFAM" id="SSF47413">
    <property type="entry name" value="lambda repressor-like DNA-binding domains"/>
    <property type="match status" value="1"/>
</dbReference>
<dbReference type="InterPro" id="IPR050807">
    <property type="entry name" value="TransReg_Diox_bact_type"/>
</dbReference>
<dbReference type="KEGG" id="blep:AL038_00025"/>
<dbReference type="InterPro" id="IPR001387">
    <property type="entry name" value="Cro/C1-type_HTH"/>
</dbReference>
<organism evidence="3 4">
    <name type="scientific">Beggiatoa leptomitoformis</name>
    <dbReference type="NCBI Taxonomy" id="288004"/>
    <lineage>
        <taxon>Bacteria</taxon>
        <taxon>Pseudomonadati</taxon>
        <taxon>Pseudomonadota</taxon>
        <taxon>Gammaproteobacteria</taxon>
        <taxon>Thiotrichales</taxon>
        <taxon>Thiotrichaceae</taxon>
        <taxon>Beggiatoa</taxon>
    </lineage>
</organism>
<gene>
    <name evidence="3" type="ORF">BLE401_06045</name>
</gene>
<evidence type="ECO:0000259" key="2">
    <source>
        <dbReference type="PROSITE" id="PS50943"/>
    </source>
</evidence>
<dbReference type="EMBL" id="CP018889">
    <property type="protein sequence ID" value="AUI68305.1"/>
    <property type="molecule type" value="Genomic_DNA"/>
</dbReference>
<keyword evidence="4" id="KW-1185">Reference proteome</keyword>
<name>A0A2N9YCY6_9GAMM</name>
<dbReference type="RefSeq" id="WP_062147179.1">
    <property type="nucleotide sequence ID" value="NZ_CP012373.2"/>
</dbReference>
<dbReference type="Pfam" id="PF01381">
    <property type="entry name" value="HTH_3"/>
    <property type="match status" value="1"/>
</dbReference>
<reference evidence="4" key="1">
    <citation type="submission" date="2016-12" db="EMBL/GenBank/DDBJ databases">
        <title>Complete Genome Sequence of Beggiatoa leptomitiformis D-401.</title>
        <authorList>
            <person name="Fomenkov A."/>
            <person name="Vincze T."/>
            <person name="Grabovich M."/>
            <person name="Anton B.P."/>
            <person name="Dubinina G."/>
            <person name="Orlova M."/>
            <person name="Belousova E."/>
            <person name="Roberts R.J."/>
        </authorList>
    </citation>
    <scope>NUCLEOTIDE SEQUENCE [LARGE SCALE GENOMIC DNA]</scope>
    <source>
        <strain evidence="4">D-401</strain>
    </source>
</reference>
<dbReference type="PANTHER" id="PTHR46797:SF1">
    <property type="entry name" value="METHYLPHOSPHONATE SYNTHASE"/>
    <property type="match status" value="1"/>
</dbReference>
<protein>
    <submittedName>
        <fullName evidence="3">Helix-turn-helix domain-containing protein</fullName>
    </submittedName>
</protein>
<dbReference type="SMART" id="SM00530">
    <property type="entry name" value="HTH_XRE"/>
    <property type="match status" value="1"/>
</dbReference>
<sequence length="61" mass="6781">MNIKDARKNAGVTQKQLSELTNIRQSGISQMENGKQGVSIEQLKRIANALKIDITELVKND</sequence>
<dbReference type="OrthoDB" id="9807711at2"/>
<keyword evidence="1" id="KW-0238">DNA-binding</keyword>
<dbReference type="GO" id="GO:0003700">
    <property type="term" value="F:DNA-binding transcription factor activity"/>
    <property type="evidence" value="ECO:0007669"/>
    <property type="project" value="TreeGrafter"/>
</dbReference>
<dbReference type="AlphaFoldDB" id="A0A2N9YCY6"/>
<dbReference type="PANTHER" id="PTHR46797">
    <property type="entry name" value="HTH-TYPE TRANSCRIPTIONAL REGULATOR"/>
    <property type="match status" value="1"/>
</dbReference>
<accession>A0A2N9YCY6</accession>
<dbReference type="Gene3D" id="1.10.260.40">
    <property type="entry name" value="lambda repressor-like DNA-binding domains"/>
    <property type="match status" value="1"/>
</dbReference>
<dbReference type="CDD" id="cd00093">
    <property type="entry name" value="HTH_XRE"/>
    <property type="match status" value="1"/>
</dbReference>
<evidence type="ECO:0000313" key="4">
    <source>
        <dbReference type="Proteomes" id="UP000234271"/>
    </source>
</evidence>
<dbReference type="PROSITE" id="PS50943">
    <property type="entry name" value="HTH_CROC1"/>
    <property type="match status" value="1"/>
</dbReference>
<feature type="domain" description="HTH cro/C1-type" evidence="2">
    <location>
        <begin position="3"/>
        <end position="57"/>
    </location>
</feature>